<proteinExistence type="predicted"/>
<name>A0A381Q650_9ZZZZ</name>
<dbReference type="AlphaFoldDB" id="A0A381Q650"/>
<reference evidence="1" key="1">
    <citation type="submission" date="2018-05" db="EMBL/GenBank/DDBJ databases">
        <authorList>
            <person name="Lanie J.A."/>
            <person name="Ng W.-L."/>
            <person name="Kazmierczak K.M."/>
            <person name="Andrzejewski T.M."/>
            <person name="Davidsen T.M."/>
            <person name="Wayne K.J."/>
            <person name="Tettelin H."/>
            <person name="Glass J.I."/>
            <person name="Rusch D."/>
            <person name="Podicherti R."/>
            <person name="Tsui H.-C.T."/>
            <person name="Winkler M.E."/>
        </authorList>
    </citation>
    <scope>NUCLEOTIDE SEQUENCE</scope>
</reference>
<evidence type="ECO:0000313" key="1">
    <source>
        <dbReference type="EMBL" id="SUZ73849.1"/>
    </source>
</evidence>
<accession>A0A381Q650</accession>
<sequence>MTDDAQPLLTLEPFIEAVQDGVTRAGWVLSGLQKTTSHQFEGRWQGESLRSAYLFFHHDESPDFVSIDVFLDETTKGLKGNLALVVAGPDMGLLEPMPDLLAALAEVTADCLPDRYRTPFVVRLRMDGPEDDPSTAQTEVRIKLTIPSEALEVGASAVSALASATTTAFEQSLAHEGLRSLLTETG</sequence>
<gene>
    <name evidence="1" type="ORF">METZ01_LOCUS26703</name>
</gene>
<dbReference type="EMBL" id="UINC01001193">
    <property type="protein sequence ID" value="SUZ73849.1"/>
    <property type="molecule type" value="Genomic_DNA"/>
</dbReference>
<organism evidence="1">
    <name type="scientific">marine metagenome</name>
    <dbReference type="NCBI Taxonomy" id="408172"/>
    <lineage>
        <taxon>unclassified sequences</taxon>
        <taxon>metagenomes</taxon>
        <taxon>ecological metagenomes</taxon>
    </lineage>
</organism>
<protein>
    <submittedName>
        <fullName evidence="1">Uncharacterized protein</fullName>
    </submittedName>
</protein>